<dbReference type="InterPro" id="IPR010982">
    <property type="entry name" value="Lambda_DNA-bd_dom_sf"/>
</dbReference>
<name>A0A7X9IKC8_9DELT</name>
<dbReference type="Pfam" id="PF01381">
    <property type="entry name" value="HTH_3"/>
    <property type="match status" value="1"/>
</dbReference>
<dbReference type="Proteomes" id="UP000524246">
    <property type="component" value="Unassembled WGS sequence"/>
</dbReference>
<organism evidence="2 3">
    <name type="scientific">SAR324 cluster bacterium</name>
    <dbReference type="NCBI Taxonomy" id="2024889"/>
    <lineage>
        <taxon>Bacteria</taxon>
        <taxon>Deltaproteobacteria</taxon>
        <taxon>SAR324 cluster</taxon>
    </lineage>
</organism>
<evidence type="ECO:0000313" key="2">
    <source>
        <dbReference type="EMBL" id="NMC63565.1"/>
    </source>
</evidence>
<gene>
    <name evidence="2" type="ORF">GYA55_10420</name>
</gene>
<dbReference type="EMBL" id="JAAZON010000472">
    <property type="protein sequence ID" value="NMC63565.1"/>
    <property type="molecule type" value="Genomic_DNA"/>
</dbReference>
<reference evidence="2 3" key="1">
    <citation type="journal article" date="2020" name="Biotechnol. Biofuels">
        <title>New insights from the biogas microbiome by comprehensive genome-resolved metagenomics of nearly 1600 species originating from multiple anaerobic digesters.</title>
        <authorList>
            <person name="Campanaro S."/>
            <person name="Treu L."/>
            <person name="Rodriguez-R L.M."/>
            <person name="Kovalovszki A."/>
            <person name="Ziels R.M."/>
            <person name="Maus I."/>
            <person name="Zhu X."/>
            <person name="Kougias P.G."/>
            <person name="Basile A."/>
            <person name="Luo G."/>
            <person name="Schluter A."/>
            <person name="Konstantinidis K.T."/>
            <person name="Angelidaki I."/>
        </authorList>
    </citation>
    <scope>NUCLEOTIDE SEQUENCE [LARGE SCALE GENOMIC DNA]</scope>
    <source>
        <strain evidence="2">AS27yjCOA_65</strain>
    </source>
</reference>
<dbReference type="InterPro" id="IPR001387">
    <property type="entry name" value="Cro/C1-type_HTH"/>
</dbReference>
<feature type="domain" description="HTH cro/C1-type" evidence="1">
    <location>
        <begin position="14"/>
        <end position="59"/>
    </location>
</feature>
<proteinExistence type="predicted"/>
<dbReference type="SUPFAM" id="SSF47413">
    <property type="entry name" value="lambda repressor-like DNA-binding domains"/>
    <property type="match status" value="1"/>
</dbReference>
<dbReference type="CDD" id="cd00093">
    <property type="entry name" value="HTH_XRE"/>
    <property type="match status" value="1"/>
</dbReference>
<protein>
    <submittedName>
        <fullName evidence="2">Helix-turn-helix transcriptional regulator</fullName>
    </submittedName>
</protein>
<dbReference type="AlphaFoldDB" id="A0A7X9IKC8"/>
<comment type="caution">
    <text evidence="2">The sequence shown here is derived from an EMBL/GenBank/DDBJ whole genome shotgun (WGS) entry which is preliminary data.</text>
</comment>
<evidence type="ECO:0000259" key="1">
    <source>
        <dbReference type="PROSITE" id="PS50943"/>
    </source>
</evidence>
<evidence type="ECO:0000313" key="3">
    <source>
        <dbReference type="Proteomes" id="UP000524246"/>
    </source>
</evidence>
<accession>A0A7X9IKC8</accession>
<sequence length="127" mass="14964">MLKFRLNRLISRLEYMEGRKIPLVEVSRITGVHRSQISKMFNNSGSVALHTVMRVANAFFWRFRRFDTKTTDDSLYRFIFTELVCSDVARRVFLSVRDSNKVRNENAEVFHAFPEPHLRSTLIAKPK</sequence>
<dbReference type="PROSITE" id="PS50943">
    <property type="entry name" value="HTH_CROC1"/>
    <property type="match status" value="1"/>
</dbReference>
<dbReference type="GO" id="GO:0003677">
    <property type="term" value="F:DNA binding"/>
    <property type="evidence" value="ECO:0007669"/>
    <property type="project" value="InterPro"/>
</dbReference>